<keyword evidence="6 7" id="KW-0472">Membrane</keyword>
<dbReference type="KEGG" id="parb:CJU94_33690"/>
<feature type="transmembrane region" description="Helical" evidence="7">
    <location>
        <begin position="98"/>
        <end position="116"/>
    </location>
</feature>
<evidence type="ECO:0000259" key="8">
    <source>
        <dbReference type="Pfam" id="PF01545"/>
    </source>
</evidence>
<dbReference type="EMBL" id="CP022991">
    <property type="protein sequence ID" value="ASW03173.1"/>
    <property type="molecule type" value="Genomic_DNA"/>
</dbReference>
<evidence type="ECO:0000256" key="1">
    <source>
        <dbReference type="ARBA" id="ARBA00004141"/>
    </source>
</evidence>
<dbReference type="InterPro" id="IPR002524">
    <property type="entry name" value="Cation_efflux"/>
</dbReference>
<feature type="transmembrane region" description="Helical" evidence="7">
    <location>
        <begin position="293"/>
        <end position="312"/>
    </location>
</feature>
<keyword evidence="9" id="KW-0614">Plasmid</keyword>
<keyword evidence="3 7" id="KW-0812">Transmembrane</keyword>
<dbReference type="InterPro" id="IPR058533">
    <property type="entry name" value="Cation_efflux_TM"/>
</dbReference>
<dbReference type="GO" id="GO:0005385">
    <property type="term" value="F:zinc ion transmembrane transporter activity"/>
    <property type="evidence" value="ECO:0007669"/>
    <property type="project" value="InterPro"/>
</dbReference>
<dbReference type="SUPFAM" id="SSF161111">
    <property type="entry name" value="Cation efflux protein transmembrane domain-like"/>
    <property type="match status" value="1"/>
</dbReference>
<dbReference type="PANTHER" id="PTHR45755:SF4">
    <property type="entry name" value="ZINC TRANSPORTER 7"/>
    <property type="match status" value="1"/>
</dbReference>
<evidence type="ECO:0000313" key="10">
    <source>
        <dbReference type="Proteomes" id="UP000215158"/>
    </source>
</evidence>
<feature type="transmembrane region" description="Helical" evidence="7">
    <location>
        <begin position="128"/>
        <end position="151"/>
    </location>
</feature>
<dbReference type="InterPro" id="IPR045316">
    <property type="entry name" value="Msc2-like"/>
</dbReference>
<keyword evidence="10" id="KW-1185">Reference proteome</keyword>
<dbReference type="PANTHER" id="PTHR45755">
    <property type="match status" value="1"/>
</dbReference>
<dbReference type="GO" id="GO:0016020">
    <property type="term" value="C:membrane"/>
    <property type="evidence" value="ECO:0007669"/>
    <property type="project" value="UniProtKB-SubCell"/>
</dbReference>
<dbReference type="Pfam" id="PF01545">
    <property type="entry name" value="Cation_efflux"/>
    <property type="match status" value="1"/>
</dbReference>
<name>A0A248VWA0_9BURK</name>
<accession>A0A248VWA0</accession>
<evidence type="ECO:0000313" key="9">
    <source>
        <dbReference type="EMBL" id="ASW03173.1"/>
    </source>
</evidence>
<feature type="domain" description="Cation efflux protein transmembrane" evidence="8">
    <location>
        <begin position="30"/>
        <end position="349"/>
    </location>
</feature>
<dbReference type="Gene3D" id="1.20.1510.10">
    <property type="entry name" value="Cation efflux protein transmembrane domain"/>
    <property type="match status" value="2"/>
</dbReference>
<evidence type="ECO:0000256" key="6">
    <source>
        <dbReference type="ARBA" id="ARBA00023136"/>
    </source>
</evidence>
<evidence type="ECO:0000256" key="5">
    <source>
        <dbReference type="ARBA" id="ARBA00023065"/>
    </source>
</evidence>
<feature type="transmembrane region" description="Helical" evidence="7">
    <location>
        <begin position="318"/>
        <end position="338"/>
    </location>
</feature>
<dbReference type="NCBIfam" id="TIGR01297">
    <property type="entry name" value="CDF"/>
    <property type="match status" value="1"/>
</dbReference>
<evidence type="ECO:0000256" key="3">
    <source>
        <dbReference type="ARBA" id="ARBA00022692"/>
    </source>
</evidence>
<keyword evidence="4 7" id="KW-1133">Transmembrane helix</keyword>
<dbReference type="AlphaFoldDB" id="A0A248VWA0"/>
<dbReference type="InterPro" id="IPR027469">
    <property type="entry name" value="Cation_efflux_TMD_sf"/>
</dbReference>
<protein>
    <submittedName>
        <fullName evidence="9">Cation transporter</fullName>
    </submittedName>
</protein>
<comment type="subcellular location">
    <subcellularLocation>
        <location evidence="1">Membrane</location>
        <topology evidence="1">Multi-pass membrane protein</topology>
    </subcellularLocation>
</comment>
<dbReference type="OrthoDB" id="271709at2"/>
<keyword evidence="2" id="KW-0813">Transport</keyword>
<organism evidence="9 10">
    <name type="scientific">Paraburkholderia aromaticivorans</name>
    <dbReference type="NCBI Taxonomy" id="2026199"/>
    <lineage>
        <taxon>Bacteria</taxon>
        <taxon>Pseudomonadati</taxon>
        <taxon>Pseudomonadota</taxon>
        <taxon>Betaproteobacteria</taxon>
        <taxon>Burkholderiales</taxon>
        <taxon>Burkholderiaceae</taxon>
        <taxon>Paraburkholderia</taxon>
    </lineage>
</organism>
<gene>
    <name evidence="9" type="ORF">CJU94_33690</name>
</gene>
<dbReference type="Proteomes" id="UP000215158">
    <property type="component" value="Plasmid pBN1"/>
</dbReference>
<proteinExistence type="predicted"/>
<dbReference type="RefSeq" id="WP_095423006.1">
    <property type="nucleotide sequence ID" value="NZ_CP022991.1"/>
</dbReference>
<keyword evidence="5" id="KW-0406">Ion transport</keyword>
<dbReference type="GO" id="GO:0006882">
    <property type="term" value="P:intracellular zinc ion homeostasis"/>
    <property type="evidence" value="ECO:0007669"/>
    <property type="project" value="InterPro"/>
</dbReference>
<evidence type="ECO:0000256" key="2">
    <source>
        <dbReference type="ARBA" id="ARBA00022448"/>
    </source>
</evidence>
<reference evidence="9 10" key="1">
    <citation type="submission" date="2017-08" db="EMBL/GenBank/DDBJ databases">
        <title>Identification and genetic characteristics of simultaneous BTEX- and naphthalene-degrading Paraburkholderia sp. BN5 isolated from petroleum-contaminated soil.</title>
        <authorList>
            <person name="Lee Y."/>
            <person name="Jeon C.O."/>
        </authorList>
    </citation>
    <scope>NUCLEOTIDE SEQUENCE [LARGE SCALE GENOMIC DNA]</scope>
    <source>
        <strain evidence="9 10">BN5</strain>
        <plasmid evidence="9 10">pBN1</plasmid>
    </source>
</reference>
<evidence type="ECO:0000256" key="4">
    <source>
        <dbReference type="ARBA" id="ARBA00022989"/>
    </source>
</evidence>
<feature type="transmembrane region" description="Helical" evidence="7">
    <location>
        <begin position="30"/>
        <end position="54"/>
    </location>
</feature>
<dbReference type="NCBIfam" id="NF033827">
    <property type="entry name" value="CDF_efflux_DmeF"/>
    <property type="match status" value="1"/>
</dbReference>
<evidence type="ECO:0000256" key="7">
    <source>
        <dbReference type="SAM" id="Phobius"/>
    </source>
</evidence>
<feature type="transmembrane region" description="Helical" evidence="7">
    <location>
        <begin position="60"/>
        <end position="78"/>
    </location>
</feature>
<sequence length="423" mass="45632">MSDFEDAVVLAGHDHIFLGSAHEQNERRTWAVIVLCSAMMVAEIVGGSVFGSLALVADGLHMSTHAGAMLIAALAYTYARNHATDSRFVFGTGKLGDLAGFTSAIVLAMIALLIGYEAVSRFLSPVPIHFGEAIPIAVVGLLVNLASVWLLSGDHHGHGHAHSHGHGREHGHDDHAHEDDVQTVLTASGLFDVSIFEDGVPPVFRVAPATVGSRLEAAGGAITTVRADGSRQVFALVDRGGYLESEDHIPEPHAFRAMVRMAGGEYEVEFKEHEHHDDVDHAAVRDHNIRSTYIHVIADAAVSVLAIVGLLLARAFGWLWMDPLAGVIGALVIANWSYGLMRDTGAILLDVNPDRRMADNVRQVIEDAGDKVIDLHVWRLGPGHMSAVVSVATHESHRDSRFYHAVLKRFKGLSHVTVEVQPS</sequence>
<geneLocation type="plasmid" evidence="9 10">
    <name>pBN1</name>
</geneLocation>